<evidence type="ECO:0000313" key="1">
    <source>
        <dbReference type="EMBL" id="OAF06562.1"/>
    </source>
</evidence>
<proteinExistence type="predicted"/>
<organism evidence="1 2">
    <name type="scientific">Bradyrhizobium neotropicale</name>
    <dbReference type="NCBI Taxonomy" id="1497615"/>
    <lineage>
        <taxon>Bacteria</taxon>
        <taxon>Pseudomonadati</taxon>
        <taxon>Pseudomonadota</taxon>
        <taxon>Alphaproteobacteria</taxon>
        <taxon>Hyphomicrobiales</taxon>
        <taxon>Nitrobacteraceae</taxon>
        <taxon>Bradyrhizobium</taxon>
    </lineage>
</organism>
<dbReference type="EMBL" id="LSEF01000121">
    <property type="protein sequence ID" value="OAF06562.1"/>
    <property type="molecule type" value="Genomic_DNA"/>
</dbReference>
<protein>
    <recommendedName>
        <fullName evidence="3">DUF2489 domain-containing protein</fullName>
    </recommendedName>
</protein>
<keyword evidence="2" id="KW-1185">Reference proteome</keyword>
<evidence type="ECO:0000313" key="2">
    <source>
        <dbReference type="Proteomes" id="UP000077173"/>
    </source>
</evidence>
<sequence>MLSGKASAIEGARIIAGCRFKAKLEDDADILPFVGIDSETDALPLGHDRIHWQAQARADLRPKIDEAQAWARDLATSPCQNLIAREAALLRWPD</sequence>
<reference evidence="1 2" key="1">
    <citation type="submission" date="2016-02" db="EMBL/GenBank/DDBJ databases">
        <title>Draft genome sequence of the strain BR 10247T Bradyrhizobium neotropicale isolated from nodules of Centrolobium paraense.</title>
        <authorList>
            <person name="Simoes-Araujo J.L."/>
            <person name="Barauna A.C."/>
            <person name="Silva K."/>
            <person name="Zilli J.E."/>
        </authorList>
    </citation>
    <scope>NUCLEOTIDE SEQUENCE [LARGE SCALE GENOMIC DNA]</scope>
    <source>
        <strain evidence="1 2">BR 10247</strain>
    </source>
</reference>
<comment type="caution">
    <text evidence="1">The sequence shown here is derived from an EMBL/GenBank/DDBJ whole genome shotgun (WGS) entry which is preliminary data.</text>
</comment>
<dbReference type="Proteomes" id="UP000077173">
    <property type="component" value="Unassembled WGS sequence"/>
</dbReference>
<name>A0A176YJS9_9BRAD</name>
<evidence type="ECO:0008006" key="3">
    <source>
        <dbReference type="Google" id="ProtNLM"/>
    </source>
</evidence>
<accession>A0A176YJS9</accession>
<dbReference type="AlphaFoldDB" id="A0A176YJS9"/>
<gene>
    <name evidence="1" type="ORF">AXW67_31805</name>
</gene>